<evidence type="ECO:0000313" key="3">
    <source>
        <dbReference type="EMBL" id="CAE8613583.1"/>
    </source>
</evidence>
<dbReference type="SMR" id="A0A813FGL0"/>
<dbReference type="Gene3D" id="3.40.30.10">
    <property type="entry name" value="Glutaredoxin"/>
    <property type="match status" value="1"/>
</dbReference>
<evidence type="ECO:0000259" key="2">
    <source>
        <dbReference type="PROSITE" id="PS50405"/>
    </source>
</evidence>
<proteinExistence type="predicted"/>
<dbReference type="InterPro" id="IPR050213">
    <property type="entry name" value="GST_superfamily"/>
</dbReference>
<comment type="caution">
    <text evidence="3">The sequence shown here is derived from an EMBL/GenBank/DDBJ whole genome shotgun (WGS) entry which is preliminary data.</text>
</comment>
<dbReference type="GO" id="GO:0006749">
    <property type="term" value="P:glutathione metabolic process"/>
    <property type="evidence" value="ECO:0007669"/>
    <property type="project" value="TreeGrafter"/>
</dbReference>
<evidence type="ECO:0008006" key="5">
    <source>
        <dbReference type="Google" id="ProtNLM"/>
    </source>
</evidence>
<evidence type="ECO:0000259" key="1">
    <source>
        <dbReference type="PROSITE" id="PS50404"/>
    </source>
</evidence>
<dbReference type="InterPro" id="IPR004046">
    <property type="entry name" value="GST_C"/>
</dbReference>
<dbReference type="PANTHER" id="PTHR11571">
    <property type="entry name" value="GLUTATHIONE S-TRANSFERASE"/>
    <property type="match status" value="1"/>
</dbReference>
<dbReference type="GO" id="GO:0004364">
    <property type="term" value="F:glutathione transferase activity"/>
    <property type="evidence" value="ECO:0007669"/>
    <property type="project" value="TreeGrafter"/>
</dbReference>
<dbReference type="PROSITE" id="PS50405">
    <property type="entry name" value="GST_CTER"/>
    <property type="match status" value="2"/>
</dbReference>
<dbReference type="PANTHER" id="PTHR11571:SF252">
    <property type="entry name" value="GLUTATHIONE S-TRANSFERASE"/>
    <property type="match status" value="1"/>
</dbReference>
<feature type="domain" description="GST N-terminal" evidence="1">
    <location>
        <begin position="136"/>
        <end position="212"/>
    </location>
</feature>
<dbReference type="InterPro" id="IPR004045">
    <property type="entry name" value="Glutathione_S-Trfase_N"/>
</dbReference>
<dbReference type="SUPFAM" id="SSF52833">
    <property type="entry name" value="Thioredoxin-like"/>
    <property type="match status" value="1"/>
</dbReference>
<gene>
    <name evidence="3" type="ORF">PGLA1383_LOCUS31344</name>
</gene>
<dbReference type="Proteomes" id="UP000654075">
    <property type="component" value="Unassembled WGS sequence"/>
</dbReference>
<organism evidence="3 4">
    <name type="scientific">Polarella glacialis</name>
    <name type="common">Dinoflagellate</name>
    <dbReference type="NCBI Taxonomy" id="89957"/>
    <lineage>
        <taxon>Eukaryota</taxon>
        <taxon>Sar</taxon>
        <taxon>Alveolata</taxon>
        <taxon>Dinophyceae</taxon>
        <taxon>Suessiales</taxon>
        <taxon>Suessiaceae</taxon>
        <taxon>Polarella</taxon>
    </lineage>
</organism>
<feature type="domain" description="GST C-terminal" evidence="2">
    <location>
        <begin position="1"/>
        <end position="118"/>
    </location>
</feature>
<dbReference type="SUPFAM" id="SSF47616">
    <property type="entry name" value="GST C-terminal domain-like"/>
    <property type="match status" value="2"/>
</dbReference>
<evidence type="ECO:0000313" key="4">
    <source>
        <dbReference type="Proteomes" id="UP000654075"/>
    </source>
</evidence>
<dbReference type="InterPro" id="IPR036282">
    <property type="entry name" value="Glutathione-S-Trfase_C_sf"/>
</dbReference>
<dbReference type="EMBL" id="CAJNNV010025276">
    <property type="protein sequence ID" value="CAE8613583.1"/>
    <property type="molecule type" value="Genomic_DNA"/>
</dbReference>
<sequence>MLAARKACVEPGGKVHFVLSTIDRLISELGSGGHAVGNQMTTADLMIFANCCHLAMPHWEGVPTTVLDDFANINALRKVVATHPAVQSWYDDDAHGSGRGAGFKACRDLPLGESAKALAPTSATRVDAASLAAALPNCRISYFPSHGRGEATRLALTIAGIPFVDERLGFPQFKALKTTWNTMPFLTLADGRVITGNRNMLRLVGKCNDLYPSDPIMAGLCDDLMDACDDIFVVISSAGSSLEKTEMLAARKACVEPGGKVHFVLSTIDRLISELGSGGHAVGNQMTTADLMIFANCCHLAMPHWEGVPTTVLDDFANINALRKVVATHPAVQSWYDDDAHGSGRGAGFKACRDL</sequence>
<dbReference type="InterPro" id="IPR010987">
    <property type="entry name" value="Glutathione-S-Trfase_C-like"/>
</dbReference>
<feature type="domain" description="GST C-terminal" evidence="2">
    <location>
        <begin position="214"/>
        <end position="349"/>
    </location>
</feature>
<accession>A0A813FGL0</accession>
<protein>
    <recommendedName>
        <fullName evidence="5">Glutathione transferase</fullName>
    </recommendedName>
</protein>
<dbReference type="PROSITE" id="PS50404">
    <property type="entry name" value="GST_NTER"/>
    <property type="match status" value="1"/>
</dbReference>
<dbReference type="OrthoDB" id="414243at2759"/>
<dbReference type="InterPro" id="IPR036249">
    <property type="entry name" value="Thioredoxin-like_sf"/>
</dbReference>
<name>A0A813FGL0_POLGL</name>
<reference evidence="3" key="1">
    <citation type="submission" date="2021-02" db="EMBL/GenBank/DDBJ databases">
        <authorList>
            <person name="Dougan E. K."/>
            <person name="Rhodes N."/>
            <person name="Thang M."/>
            <person name="Chan C."/>
        </authorList>
    </citation>
    <scope>NUCLEOTIDE SEQUENCE</scope>
</reference>
<dbReference type="OMA" id="IFANCCH"/>
<keyword evidence="4" id="KW-1185">Reference proteome</keyword>
<dbReference type="AlphaFoldDB" id="A0A813FGL0"/>
<dbReference type="Gene3D" id="1.20.1050.10">
    <property type="match status" value="2"/>
</dbReference>
<dbReference type="Pfam" id="PF14497">
    <property type="entry name" value="GST_C_3"/>
    <property type="match status" value="2"/>
</dbReference>